<reference evidence="2" key="1">
    <citation type="submission" date="2022-11" db="UniProtKB">
        <authorList>
            <consortium name="WormBaseParasite"/>
        </authorList>
    </citation>
    <scope>IDENTIFICATION</scope>
</reference>
<protein>
    <submittedName>
        <fullName evidence="2">Uncharacterized protein</fullName>
    </submittedName>
</protein>
<evidence type="ECO:0000313" key="2">
    <source>
        <dbReference type="WBParaSite" id="PSAMB.scaffold598size46162.g7200.t1"/>
    </source>
</evidence>
<keyword evidence="1" id="KW-1185">Reference proteome</keyword>
<organism evidence="1 2">
    <name type="scientific">Plectus sambesii</name>
    <dbReference type="NCBI Taxonomy" id="2011161"/>
    <lineage>
        <taxon>Eukaryota</taxon>
        <taxon>Metazoa</taxon>
        <taxon>Ecdysozoa</taxon>
        <taxon>Nematoda</taxon>
        <taxon>Chromadorea</taxon>
        <taxon>Plectida</taxon>
        <taxon>Plectina</taxon>
        <taxon>Plectoidea</taxon>
        <taxon>Plectidae</taxon>
        <taxon>Plectus</taxon>
    </lineage>
</organism>
<evidence type="ECO:0000313" key="1">
    <source>
        <dbReference type="Proteomes" id="UP000887566"/>
    </source>
</evidence>
<dbReference type="WBParaSite" id="PSAMB.scaffold598size46162.g7200.t1">
    <property type="protein sequence ID" value="PSAMB.scaffold598size46162.g7200.t1"/>
    <property type="gene ID" value="PSAMB.scaffold598size46162.g7200"/>
</dbReference>
<sequence>MVAIIGGIVSSYGATASGMVTTCSVVGSSVGAVAGIGYGIAESARALTTGVLMAKSAAGGAVASAILGPIVAGAIGSGSKTFAAAAVSSLAGAASGAGAAALTASAVTAGLLASPIGSTLLGAKEASGVYTYDCWKPVLHDESTEPSKGRLLREVASDPRIRHVTAVLGAKSEFPCLVLHNIWDEKFLIDFLYLPSGQLAAHAVNV</sequence>
<name>A0A914WZ56_9BILA</name>
<dbReference type="Proteomes" id="UP000887566">
    <property type="component" value="Unplaced"/>
</dbReference>
<accession>A0A914WZ56</accession>
<dbReference type="AlphaFoldDB" id="A0A914WZ56"/>
<proteinExistence type="predicted"/>